<dbReference type="InParanoid" id="A0A1Y2GN07"/>
<dbReference type="EMBL" id="MCFF01000018">
    <property type="protein sequence ID" value="ORZ16140.1"/>
    <property type="molecule type" value="Genomic_DNA"/>
</dbReference>
<protein>
    <submittedName>
        <fullName evidence="2">Uncharacterized protein</fullName>
    </submittedName>
</protein>
<feature type="compositionally biased region" description="Low complexity" evidence="1">
    <location>
        <begin position="29"/>
        <end position="38"/>
    </location>
</feature>
<reference evidence="2 3" key="1">
    <citation type="submission" date="2016-07" db="EMBL/GenBank/DDBJ databases">
        <title>Pervasive Adenine N6-methylation of Active Genes in Fungi.</title>
        <authorList>
            <consortium name="DOE Joint Genome Institute"/>
            <person name="Mondo S.J."/>
            <person name="Dannebaum R.O."/>
            <person name="Kuo R.C."/>
            <person name="Labutti K."/>
            <person name="Haridas S."/>
            <person name="Kuo A."/>
            <person name="Salamov A."/>
            <person name="Ahrendt S.R."/>
            <person name="Lipzen A."/>
            <person name="Sullivan W."/>
            <person name="Andreopoulos W.B."/>
            <person name="Clum A."/>
            <person name="Lindquist E."/>
            <person name="Daum C."/>
            <person name="Ramamoorthy G.K."/>
            <person name="Gryganskyi A."/>
            <person name="Culley D."/>
            <person name="Magnuson J.K."/>
            <person name="James T.Y."/>
            <person name="O'Malley M.A."/>
            <person name="Stajich J.E."/>
            <person name="Spatafora J.W."/>
            <person name="Visel A."/>
            <person name="Grigoriev I.V."/>
        </authorList>
    </citation>
    <scope>NUCLEOTIDE SEQUENCE [LARGE SCALE GENOMIC DNA]</scope>
    <source>
        <strain evidence="2 3">NRRL 3116</strain>
    </source>
</reference>
<evidence type="ECO:0000313" key="2">
    <source>
        <dbReference type="EMBL" id="ORZ16140.1"/>
    </source>
</evidence>
<dbReference type="AlphaFoldDB" id="A0A1Y2GN07"/>
<gene>
    <name evidence="2" type="ORF">BCR41DRAFT_353589</name>
</gene>
<feature type="region of interest" description="Disordered" evidence="1">
    <location>
        <begin position="28"/>
        <end position="53"/>
    </location>
</feature>
<accession>A0A1Y2GN07</accession>
<dbReference type="Proteomes" id="UP000193648">
    <property type="component" value="Unassembled WGS sequence"/>
</dbReference>
<evidence type="ECO:0000313" key="3">
    <source>
        <dbReference type="Proteomes" id="UP000193648"/>
    </source>
</evidence>
<dbReference type="GeneID" id="33566028"/>
<sequence>MIESSYTSVSDGSVHSKHSLFQRCLNKENSSFSNRSSNQRTSMALKDSRESIHSMHVRKESTALLSSINDDLAQSRLTISQDLLPEKSFANLSNNGMSPSPLPGHTTMDVLQNTAIVPSSQAPAYPQITQTDPCIYTNDTCHVDLVGSEQPLIALAPSLNHRVLPNGAVYRYYSPFLEAAQPIDMYNTPLEEVVDDTHDRPISKVLFQWRPHRLY</sequence>
<organism evidence="2 3">
    <name type="scientific">Lobosporangium transversale</name>
    <dbReference type="NCBI Taxonomy" id="64571"/>
    <lineage>
        <taxon>Eukaryota</taxon>
        <taxon>Fungi</taxon>
        <taxon>Fungi incertae sedis</taxon>
        <taxon>Mucoromycota</taxon>
        <taxon>Mortierellomycotina</taxon>
        <taxon>Mortierellomycetes</taxon>
        <taxon>Mortierellales</taxon>
        <taxon>Mortierellaceae</taxon>
        <taxon>Lobosporangium</taxon>
    </lineage>
</organism>
<evidence type="ECO:0000256" key="1">
    <source>
        <dbReference type="SAM" id="MobiDB-lite"/>
    </source>
</evidence>
<dbReference type="RefSeq" id="XP_021881487.1">
    <property type="nucleotide sequence ID" value="XM_022024184.1"/>
</dbReference>
<comment type="caution">
    <text evidence="2">The sequence shown here is derived from an EMBL/GenBank/DDBJ whole genome shotgun (WGS) entry which is preliminary data.</text>
</comment>
<proteinExistence type="predicted"/>
<name>A0A1Y2GN07_9FUNG</name>
<keyword evidence="3" id="KW-1185">Reference proteome</keyword>